<dbReference type="SUPFAM" id="SSF48695">
    <property type="entry name" value="Multiheme cytochromes"/>
    <property type="match status" value="1"/>
</dbReference>
<organism evidence="3 4">
    <name type="scientific">Candidatus Schekmanbacteria bacterium GWA2_38_11</name>
    <dbReference type="NCBI Taxonomy" id="1817876"/>
    <lineage>
        <taxon>Bacteria</taxon>
        <taxon>Candidatus Schekmaniibacteriota</taxon>
    </lineage>
</organism>
<protein>
    <submittedName>
        <fullName evidence="3">Uncharacterized protein</fullName>
    </submittedName>
</protein>
<feature type="chain" id="PRO_5009532193" evidence="2">
    <location>
        <begin position="23"/>
        <end position="355"/>
    </location>
</feature>
<dbReference type="InterPro" id="IPR036280">
    <property type="entry name" value="Multihaem_cyt_sf"/>
</dbReference>
<accession>A0A1F7RFH6</accession>
<feature type="transmembrane region" description="Helical" evidence="1">
    <location>
        <begin position="327"/>
        <end position="345"/>
    </location>
</feature>
<dbReference type="Proteomes" id="UP000178526">
    <property type="component" value="Unassembled WGS sequence"/>
</dbReference>
<reference evidence="3 4" key="1">
    <citation type="journal article" date="2016" name="Nat. Commun.">
        <title>Thousands of microbial genomes shed light on interconnected biogeochemical processes in an aquifer system.</title>
        <authorList>
            <person name="Anantharaman K."/>
            <person name="Brown C.T."/>
            <person name="Hug L.A."/>
            <person name="Sharon I."/>
            <person name="Castelle C.J."/>
            <person name="Probst A.J."/>
            <person name="Thomas B.C."/>
            <person name="Singh A."/>
            <person name="Wilkins M.J."/>
            <person name="Karaoz U."/>
            <person name="Brodie E.L."/>
            <person name="Williams K.H."/>
            <person name="Hubbard S.S."/>
            <person name="Banfield J.F."/>
        </authorList>
    </citation>
    <scope>NUCLEOTIDE SEQUENCE [LARGE SCALE GENOMIC DNA]</scope>
</reference>
<evidence type="ECO:0000256" key="1">
    <source>
        <dbReference type="SAM" id="Phobius"/>
    </source>
</evidence>
<keyword evidence="2" id="KW-0732">Signal</keyword>
<feature type="signal peptide" evidence="2">
    <location>
        <begin position="1"/>
        <end position="22"/>
    </location>
</feature>
<dbReference type="Gene3D" id="1.10.780.10">
    <property type="entry name" value="Hydroxylamine Oxidoreductase, Chain A, domain 1"/>
    <property type="match status" value="2"/>
</dbReference>
<proteinExistence type="predicted"/>
<name>A0A1F7RFH6_9BACT</name>
<dbReference type="AlphaFoldDB" id="A0A1F7RFH6"/>
<evidence type="ECO:0000313" key="4">
    <source>
        <dbReference type="Proteomes" id="UP000178526"/>
    </source>
</evidence>
<evidence type="ECO:0000313" key="3">
    <source>
        <dbReference type="EMBL" id="OGL40181.1"/>
    </source>
</evidence>
<comment type="caution">
    <text evidence="3">The sequence shown here is derived from an EMBL/GenBank/DDBJ whole genome shotgun (WGS) entry which is preliminary data.</text>
</comment>
<sequence length="355" mass="39646">MKKVLKLILLLTIFLWSEQGYAAELKNGAELKKCTTCHGKPGFSKVLENGKILDLYIDEKILRNSVHGKKECTDCHVDITEIPHRGEIKAVNCSKQCHFIGNTSGAPQTDKYIEYKNSVHGKEFFAGNKKAPVCQDCHGTHNIFKPSNGLSQVSRHNLPRTCAKCHLNIYIEYKESIHGVMFEKGNKDVPVCTNCHGEHNIRRPEDPLSTVSKGNTAFACSKCHSKVEIMKKYGIETEQVETFKESFHGVASEFGSKTVANCASCHGVHDIRPSTDQKSSINKANIPKTCGKCHPGANINFAKGKIHVNPKVKEAGIIYYVSQGFKWLTILTMVGLVTHIFLDLYRRKARSKETE</sequence>
<gene>
    <name evidence="3" type="ORF">A2042_09925</name>
</gene>
<evidence type="ECO:0000256" key="2">
    <source>
        <dbReference type="SAM" id="SignalP"/>
    </source>
</evidence>
<dbReference type="EMBL" id="MGDB01000106">
    <property type="protein sequence ID" value="OGL40181.1"/>
    <property type="molecule type" value="Genomic_DNA"/>
</dbReference>
<keyword evidence="1" id="KW-0812">Transmembrane</keyword>
<keyword evidence="1" id="KW-0472">Membrane</keyword>
<keyword evidence="1" id="KW-1133">Transmembrane helix</keyword>